<feature type="transmembrane region" description="Helical" evidence="6">
    <location>
        <begin position="325"/>
        <end position="350"/>
    </location>
</feature>
<dbReference type="PANTHER" id="PTHR30474">
    <property type="entry name" value="CELL CYCLE PROTEIN"/>
    <property type="match status" value="1"/>
</dbReference>
<name>A0A1R1EKD6_9BACL</name>
<proteinExistence type="predicted"/>
<protein>
    <recommendedName>
        <fullName evidence="9">Cell division protein</fullName>
    </recommendedName>
</protein>
<evidence type="ECO:0000256" key="5">
    <source>
        <dbReference type="ARBA" id="ARBA00023136"/>
    </source>
</evidence>
<dbReference type="STRING" id="297318.BK138_22900"/>
<feature type="transmembrane region" description="Helical" evidence="6">
    <location>
        <begin position="81"/>
        <end position="101"/>
    </location>
</feature>
<keyword evidence="8" id="KW-1185">Reference proteome</keyword>
<evidence type="ECO:0000256" key="1">
    <source>
        <dbReference type="ARBA" id="ARBA00004141"/>
    </source>
</evidence>
<dbReference type="AlphaFoldDB" id="A0A1R1EKD6"/>
<evidence type="ECO:0000256" key="6">
    <source>
        <dbReference type="SAM" id="Phobius"/>
    </source>
</evidence>
<comment type="caution">
    <text evidence="7">The sequence shown here is derived from an EMBL/GenBank/DDBJ whole genome shotgun (WGS) entry which is preliminary data.</text>
</comment>
<dbReference type="GO" id="GO:0008360">
    <property type="term" value="P:regulation of cell shape"/>
    <property type="evidence" value="ECO:0007669"/>
    <property type="project" value="UniProtKB-KW"/>
</dbReference>
<keyword evidence="2 6" id="KW-0812">Transmembrane</keyword>
<evidence type="ECO:0000313" key="7">
    <source>
        <dbReference type="EMBL" id="OMF52288.1"/>
    </source>
</evidence>
<evidence type="ECO:0000256" key="4">
    <source>
        <dbReference type="ARBA" id="ARBA00022989"/>
    </source>
</evidence>
<keyword evidence="4 6" id="KW-1133">Transmembrane helix</keyword>
<evidence type="ECO:0000256" key="2">
    <source>
        <dbReference type="ARBA" id="ARBA00022692"/>
    </source>
</evidence>
<feature type="transmembrane region" description="Helical" evidence="6">
    <location>
        <begin position="121"/>
        <end position="138"/>
    </location>
</feature>
<dbReference type="GO" id="GO:0015648">
    <property type="term" value="F:lipid-linked peptidoglycan transporter activity"/>
    <property type="evidence" value="ECO:0007669"/>
    <property type="project" value="TreeGrafter"/>
</dbReference>
<evidence type="ECO:0000313" key="8">
    <source>
        <dbReference type="Proteomes" id="UP000187172"/>
    </source>
</evidence>
<comment type="subcellular location">
    <subcellularLocation>
        <location evidence="1">Membrane</location>
        <topology evidence="1">Multi-pass membrane protein</topology>
    </subcellularLocation>
</comment>
<dbReference type="InterPro" id="IPR001182">
    <property type="entry name" value="FtsW/RodA"/>
</dbReference>
<dbReference type="PANTHER" id="PTHR30474:SF1">
    <property type="entry name" value="PEPTIDOGLYCAN GLYCOSYLTRANSFERASE MRDB"/>
    <property type="match status" value="1"/>
</dbReference>
<keyword evidence="5 6" id="KW-0472">Membrane</keyword>
<reference evidence="7 8" key="1">
    <citation type="submission" date="2016-11" db="EMBL/GenBank/DDBJ databases">
        <title>Paenibacillus species isolates.</title>
        <authorList>
            <person name="Beno S.M."/>
        </authorList>
    </citation>
    <scope>NUCLEOTIDE SEQUENCE [LARGE SCALE GENOMIC DNA]</scope>
    <source>
        <strain evidence="7 8">FSL R5-0378</strain>
    </source>
</reference>
<dbReference type="Pfam" id="PF01098">
    <property type="entry name" value="FTSW_RODA_SPOVE"/>
    <property type="match status" value="1"/>
</dbReference>
<dbReference type="EMBL" id="MRTP01000007">
    <property type="protein sequence ID" value="OMF52288.1"/>
    <property type="molecule type" value="Genomic_DNA"/>
</dbReference>
<dbReference type="InterPro" id="IPR047928">
    <property type="entry name" value="Perm_prefix_1"/>
</dbReference>
<feature type="transmembrane region" description="Helical" evidence="6">
    <location>
        <begin position="362"/>
        <end position="384"/>
    </location>
</feature>
<dbReference type="GO" id="GO:0051301">
    <property type="term" value="P:cell division"/>
    <property type="evidence" value="ECO:0007669"/>
    <property type="project" value="InterPro"/>
</dbReference>
<dbReference type="Proteomes" id="UP000187172">
    <property type="component" value="Unassembled WGS sequence"/>
</dbReference>
<dbReference type="RefSeq" id="WP_076173110.1">
    <property type="nucleotide sequence ID" value="NZ_MRTP01000007.1"/>
</dbReference>
<organism evidence="7 8">
    <name type="scientific">Paenibacillus rhizosphaerae</name>
    <dbReference type="NCBI Taxonomy" id="297318"/>
    <lineage>
        <taxon>Bacteria</taxon>
        <taxon>Bacillati</taxon>
        <taxon>Bacillota</taxon>
        <taxon>Bacilli</taxon>
        <taxon>Bacillales</taxon>
        <taxon>Paenibacillaceae</taxon>
        <taxon>Paenibacillus</taxon>
    </lineage>
</organism>
<evidence type="ECO:0008006" key="9">
    <source>
        <dbReference type="Google" id="ProtNLM"/>
    </source>
</evidence>
<feature type="transmembrane region" description="Helical" evidence="6">
    <location>
        <begin position="229"/>
        <end position="245"/>
    </location>
</feature>
<accession>A0A1R1EKD6</accession>
<dbReference type="NCBIfam" id="NF038403">
    <property type="entry name" value="perm_prefix_1"/>
    <property type="match status" value="1"/>
</dbReference>
<feature type="transmembrane region" description="Helical" evidence="6">
    <location>
        <begin position="145"/>
        <end position="165"/>
    </location>
</feature>
<feature type="transmembrane region" description="Helical" evidence="6">
    <location>
        <begin position="396"/>
        <end position="418"/>
    </location>
</feature>
<feature type="transmembrane region" description="Helical" evidence="6">
    <location>
        <begin position="171"/>
        <end position="195"/>
    </location>
</feature>
<evidence type="ECO:0000256" key="3">
    <source>
        <dbReference type="ARBA" id="ARBA00022960"/>
    </source>
</evidence>
<dbReference type="GO" id="GO:0005886">
    <property type="term" value="C:plasma membrane"/>
    <property type="evidence" value="ECO:0007669"/>
    <property type="project" value="TreeGrafter"/>
</dbReference>
<sequence>MRAVEKDAAVQEFLDRVCRHIRVRSMHAEIREELGSHIAERMDMLASEGVAEEHCAQEAIKLMGDPDDIGRSLHRAHKPVFDWKLVVLLGLLTIVGLFGLLNVQMSGRRIWMLAQFFEKKLFYVALGFAGLFICYFLDYRKLRKFSGVIFCGTIALMALTLKVGITTNGQTTSLAIGSFAINVMAASILPLLIAASGLTYRFRRSDIVGWIKFAAQMVVPVVLYWQSGSLLYGCIYLAGFGIIALRHNRFPLMAVGLPILSLYIYKLTQTPYLVERLHSFLSEKDKDYQTLQTIGAIRSAGWTGHGFAAANETLPFIYDESMYPYLIYCFGWGAGIVIGLLVIGFMIRIWKMSVSIRDEYATCIFSAFIVVFGIRLLWPLLMAYGVVPIVGQSLPFVGYGGFTQVIDFCAMGLLLSIYRRKQMLPARMETV</sequence>
<dbReference type="GO" id="GO:0032153">
    <property type="term" value="C:cell division site"/>
    <property type="evidence" value="ECO:0007669"/>
    <property type="project" value="TreeGrafter"/>
</dbReference>
<gene>
    <name evidence="7" type="ORF">BK138_22900</name>
</gene>
<keyword evidence="3" id="KW-0133">Cell shape</keyword>